<protein>
    <recommendedName>
        <fullName evidence="3">Histidine kinase domain-containing protein</fullName>
    </recommendedName>
</protein>
<reference evidence="2" key="1">
    <citation type="submission" date="2020-01" db="EMBL/GenBank/DDBJ databases">
        <authorList>
            <person name="Meier V. D."/>
            <person name="Meier V D."/>
        </authorList>
    </citation>
    <scope>NUCLEOTIDE SEQUENCE</scope>
    <source>
        <strain evidence="2">HLG_WM_MAG_04</strain>
    </source>
</reference>
<proteinExistence type="predicted"/>
<dbReference type="Gene3D" id="3.30.565.10">
    <property type="entry name" value="Histidine kinase-like ATPase, C-terminal domain"/>
    <property type="match status" value="1"/>
</dbReference>
<sequence>MLTMLKSVLNFDEKKFSMSKSKEQCLNIISQRFLQTNTPLNREELILALEKSIKEISGAEYSLVWTYNKKNNTLTTKNKVLLMTDSILETVLLSKKVFFENYVQSHKKYNETIDNLLNIDIKSILIAPILDKSRGEVIGFISAFSSMENGHEFKRYDTRLIALLDKYAYEAMGLSEDNMSIKKEKEVKKEIQPKQKKELIKKPLSPKKTLRKVIRKTKNDLENELKAQEKKLIELEQLLLSKDKELKKLNEPKTDIVLLDEMPLESVDKVDELQNILDFLMNEVSYFSSEHHVLYTFLEMIKYSLPNKELLAFINQELEKSQLLNHFSDNLYNSERISKINEEYKTFEAFASVGNLYSKILSDEQITFNIFIHPLLPSKMILDMGKVQSIIVHLLNNVKGLIHKNGIAELSVLFTEKEDNLLISIKGIQPKEEKKVSNFFKPKVISNNLSSNSIGVGLSISSNLINILGAKLKLTTESQNEHSFTAIIPVEKINLVEKKKEFKSKKPIKIGILVSEENEYAYANLRRYLDEFLIEKSQIIIASNYKKISNMKLSHLICFDNLLTQKIDINKFPSVVILKYSDDLTQYANNHTVHEFSINSYYGMALQKILFPNIGTETLYGKSLLVEDTFWAKLSKKLKA</sequence>
<keyword evidence="1" id="KW-0175">Coiled coil</keyword>
<accession>A0A6S6T391</accession>
<dbReference type="SUPFAM" id="SSF55781">
    <property type="entry name" value="GAF domain-like"/>
    <property type="match status" value="1"/>
</dbReference>
<dbReference type="SUPFAM" id="SSF55874">
    <property type="entry name" value="ATPase domain of HSP90 chaperone/DNA topoisomerase II/histidine kinase"/>
    <property type="match status" value="1"/>
</dbReference>
<dbReference type="InterPro" id="IPR029016">
    <property type="entry name" value="GAF-like_dom_sf"/>
</dbReference>
<evidence type="ECO:0008006" key="3">
    <source>
        <dbReference type="Google" id="ProtNLM"/>
    </source>
</evidence>
<dbReference type="InterPro" id="IPR036890">
    <property type="entry name" value="HATPase_C_sf"/>
</dbReference>
<evidence type="ECO:0000256" key="1">
    <source>
        <dbReference type="SAM" id="Coils"/>
    </source>
</evidence>
<dbReference type="Gene3D" id="3.30.450.40">
    <property type="match status" value="1"/>
</dbReference>
<evidence type="ECO:0000313" key="2">
    <source>
        <dbReference type="EMBL" id="CAA6809940.1"/>
    </source>
</evidence>
<gene>
    <name evidence="2" type="ORF">HELGO_WM17133</name>
</gene>
<organism evidence="2">
    <name type="scientific">uncultured Sulfurovum sp</name>
    <dbReference type="NCBI Taxonomy" id="269237"/>
    <lineage>
        <taxon>Bacteria</taxon>
        <taxon>Pseudomonadati</taxon>
        <taxon>Campylobacterota</taxon>
        <taxon>Epsilonproteobacteria</taxon>
        <taxon>Campylobacterales</taxon>
        <taxon>Sulfurovaceae</taxon>
        <taxon>Sulfurovum</taxon>
        <taxon>environmental samples</taxon>
    </lineage>
</organism>
<dbReference type="EMBL" id="CACVAX010000027">
    <property type="protein sequence ID" value="CAA6809940.1"/>
    <property type="molecule type" value="Genomic_DNA"/>
</dbReference>
<name>A0A6S6T391_9BACT</name>
<feature type="coiled-coil region" evidence="1">
    <location>
        <begin position="207"/>
        <end position="245"/>
    </location>
</feature>
<dbReference type="AlphaFoldDB" id="A0A6S6T391"/>